<gene>
    <name evidence="9" type="ORF">CEY00_Acc21691</name>
</gene>
<dbReference type="InterPro" id="IPR032881">
    <property type="entry name" value="Oberon-like_PHD"/>
</dbReference>
<dbReference type="Pfam" id="PF24590">
    <property type="entry name" value="DUF7615"/>
    <property type="match status" value="1"/>
</dbReference>
<name>A0A2R6PRK5_ACTCC</name>
<evidence type="ECO:0000256" key="5">
    <source>
        <dbReference type="ARBA" id="ARBA00023242"/>
    </source>
</evidence>
<dbReference type="GO" id="GO:0005634">
    <property type="term" value="C:nucleus"/>
    <property type="evidence" value="ECO:0007669"/>
    <property type="project" value="UniProtKB-SubCell"/>
</dbReference>
<dbReference type="STRING" id="1590841.A0A2R6PRK5"/>
<dbReference type="OrthoDB" id="1852608at2759"/>
<feature type="domain" description="DUF7081" evidence="7">
    <location>
        <begin position="25"/>
        <end position="115"/>
    </location>
</feature>
<sequence length="481" mass="53667">MEIDTPAESNGNTDGVKENQFHLYPVSVSASGEGLPYAPMNWPNPGDTWSWKVGRRIKHGYFRDRYLYPPIGLRKSARTRHAFASKLSVEQYIRETFPGADINAFFASFSWKIPANMSETEGCVEELTINTVLSEEEIAKQLGSDSPQSGAVGCKAGNKMCSSLVEAKDSPSEAMAMACDICCSEPGFCRDCCCILCCKTINSAYGGYSFIKCEAKLGDGIICGHIAHIDCALRSYMAGTVGGSIGLDAEYYCRRCDRRTELVSHVIKLLRTCKSIDSRDDIEKILNVGTCILRGSQKTSAKSLLGRIELFVKKLKSGTCLEDIWKAADMFAVNSGGVSNHETETLEVTNYQETPEFGTSPLQILSANFDLHIESLKLEDEIDEVLRALRKTHESEYQIAESRLVAQKNYLLNLYQQLDKERSELSTYTLSYDKEALIDAVQNRVDQIKREILKLREMEQVAKGFSKISKDVLKEHFGLEM</sequence>
<reference evidence="10" key="2">
    <citation type="journal article" date="2018" name="BMC Genomics">
        <title>A manually annotated Actinidia chinensis var. chinensis (kiwifruit) genome highlights the challenges associated with draft genomes and gene prediction in plants.</title>
        <authorList>
            <person name="Pilkington S.M."/>
            <person name="Crowhurst R."/>
            <person name="Hilario E."/>
            <person name="Nardozza S."/>
            <person name="Fraser L."/>
            <person name="Peng Y."/>
            <person name="Gunaseelan K."/>
            <person name="Simpson R."/>
            <person name="Tahir J."/>
            <person name="Deroles S.C."/>
            <person name="Templeton K."/>
            <person name="Luo Z."/>
            <person name="Davy M."/>
            <person name="Cheng C."/>
            <person name="McNeilage M."/>
            <person name="Scaglione D."/>
            <person name="Liu Y."/>
            <person name="Zhang Q."/>
            <person name="Datson P."/>
            <person name="De Silva N."/>
            <person name="Gardiner S.E."/>
            <person name="Bassett H."/>
            <person name="Chagne D."/>
            <person name="McCallum J."/>
            <person name="Dzierzon H."/>
            <person name="Deng C."/>
            <person name="Wang Y.Y."/>
            <person name="Barron L."/>
            <person name="Manako K."/>
            <person name="Bowen J."/>
            <person name="Foster T.M."/>
            <person name="Erridge Z.A."/>
            <person name="Tiffin H."/>
            <person name="Waite C.N."/>
            <person name="Davies K.M."/>
            <person name="Grierson E.P."/>
            <person name="Laing W.A."/>
            <person name="Kirk R."/>
            <person name="Chen X."/>
            <person name="Wood M."/>
            <person name="Montefiori M."/>
            <person name="Brummell D.A."/>
            <person name="Schwinn K.E."/>
            <person name="Catanach A."/>
            <person name="Fullerton C."/>
            <person name="Li D."/>
            <person name="Meiyalaghan S."/>
            <person name="Nieuwenhuizen N."/>
            <person name="Read N."/>
            <person name="Prakash R."/>
            <person name="Hunter D."/>
            <person name="Zhang H."/>
            <person name="McKenzie M."/>
            <person name="Knabel M."/>
            <person name="Harris A."/>
            <person name="Allan A.C."/>
            <person name="Gleave A."/>
            <person name="Chen A."/>
            <person name="Janssen B.J."/>
            <person name="Plunkett B."/>
            <person name="Ampomah-Dwamena C."/>
            <person name="Voogd C."/>
            <person name="Leif D."/>
            <person name="Lafferty D."/>
            <person name="Souleyre E.J.F."/>
            <person name="Varkonyi-Gasic E."/>
            <person name="Gambi F."/>
            <person name="Hanley J."/>
            <person name="Yao J.L."/>
            <person name="Cheung J."/>
            <person name="David K.M."/>
            <person name="Warren B."/>
            <person name="Marsh K."/>
            <person name="Snowden K.C."/>
            <person name="Lin-Wang K."/>
            <person name="Brian L."/>
            <person name="Martinez-Sanchez M."/>
            <person name="Wang M."/>
            <person name="Ileperuma N."/>
            <person name="Macnee N."/>
            <person name="Campin R."/>
            <person name="McAtee P."/>
            <person name="Drummond R.S.M."/>
            <person name="Espley R.V."/>
            <person name="Ireland H.S."/>
            <person name="Wu R."/>
            <person name="Atkinson R.G."/>
            <person name="Karunairetnam S."/>
            <person name="Bulley S."/>
            <person name="Chunkath S."/>
            <person name="Hanley Z."/>
            <person name="Storey R."/>
            <person name="Thrimawithana A.H."/>
            <person name="Thomson S."/>
            <person name="David C."/>
            <person name="Testolin R."/>
            <person name="Huang H."/>
            <person name="Hellens R.P."/>
            <person name="Schaffer R.J."/>
        </authorList>
    </citation>
    <scope>NUCLEOTIDE SEQUENCE [LARGE SCALE GENOMIC DNA]</scope>
    <source>
        <strain evidence="10">cv. Red5</strain>
    </source>
</reference>
<evidence type="ECO:0000256" key="4">
    <source>
        <dbReference type="ARBA" id="ARBA00022833"/>
    </source>
</evidence>
<dbReference type="PANTHER" id="PTHR33345">
    <property type="entry name" value="ADAPTER PROTEIN, PUTATIVE-RELATED"/>
    <property type="match status" value="1"/>
</dbReference>
<evidence type="ECO:0000259" key="6">
    <source>
        <dbReference type="Pfam" id="PF07227"/>
    </source>
</evidence>
<dbReference type="Gramene" id="PSR95667">
    <property type="protein sequence ID" value="PSR95667"/>
    <property type="gene ID" value="CEY00_Acc21691"/>
</dbReference>
<dbReference type="OMA" id="GHCIQRG"/>
<keyword evidence="4" id="KW-0862">Zinc</keyword>
<keyword evidence="10" id="KW-1185">Reference proteome</keyword>
<organism evidence="9 10">
    <name type="scientific">Actinidia chinensis var. chinensis</name>
    <name type="common">Chinese soft-hair kiwi</name>
    <dbReference type="NCBI Taxonomy" id="1590841"/>
    <lineage>
        <taxon>Eukaryota</taxon>
        <taxon>Viridiplantae</taxon>
        <taxon>Streptophyta</taxon>
        <taxon>Embryophyta</taxon>
        <taxon>Tracheophyta</taxon>
        <taxon>Spermatophyta</taxon>
        <taxon>Magnoliopsida</taxon>
        <taxon>eudicotyledons</taxon>
        <taxon>Gunneridae</taxon>
        <taxon>Pentapetalae</taxon>
        <taxon>asterids</taxon>
        <taxon>Ericales</taxon>
        <taxon>Actinidiaceae</taxon>
        <taxon>Actinidia</taxon>
    </lineage>
</organism>
<dbReference type="FunCoup" id="A0A2R6PRK5">
    <property type="interactions" value="4169"/>
</dbReference>
<comment type="caution">
    <text evidence="9">The sequence shown here is derived from an EMBL/GenBank/DDBJ whole genome shotgun (WGS) entry which is preliminary data.</text>
</comment>
<protein>
    <submittedName>
        <fullName evidence="9">Protein OBERON like</fullName>
    </submittedName>
</protein>
<reference evidence="9 10" key="1">
    <citation type="submission" date="2017-07" db="EMBL/GenBank/DDBJ databases">
        <title>An improved, manually edited Actinidia chinensis var. chinensis (kiwifruit) genome highlights the challenges associated with draft genomes and gene prediction in plants.</title>
        <authorList>
            <person name="Pilkington S."/>
            <person name="Crowhurst R."/>
            <person name="Hilario E."/>
            <person name="Nardozza S."/>
            <person name="Fraser L."/>
            <person name="Peng Y."/>
            <person name="Gunaseelan K."/>
            <person name="Simpson R."/>
            <person name="Tahir J."/>
            <person name="Deroles S."/>
            <person name="Templeton K."/>
            <person name="Luo Z."/>
            <person name="Davy M."/>
            <person name="Cheng C."/>
            <person name="Mcneilage M."/>
            <person name="Scaglione D."/>
            <person name="Liu Y."/>
            <person name="Zhang Q."/>
            <person name="Datson P."/>
            <person name="De Silva N."/>
            <person name="Gardiner S."/>
            <person name="Bassett H."/>
            <person name="Chagne D."/>
            <person name="Mccallum J."/>
            <person name="Dzierzon H."/>
            <person name="Deng C."/>
            <person name="Wang Y.-Y."/>
            <person name="Barron N."/>
            <person name="Manako K."/>
            <person name="Bowen J."/>
            <person name="Foster T."/>
            <person name="Erridge Z."/>
            <person name="Tiffin H."/>
            <person name="Waite C."/>
            <person name="Davies K."/>
            <person name="Grierson E."/>
            <person name="Laing W."/>
            <person name="Kirk R."/>
            <person name="Chen X."/>
            <person name="Wood M."/>
            <person name="Montefiori M."/>
            <person name="Brummell D."/>
            <person name="Schwinn K."/>
            <person name="Catanach A."/>
            <person name="Fullerton C."/>
            <person name="Li D."/>
            <person name="Meiyalaghan S."/>
            <person name="Nieuwenhuizen N."/>
            <person name="Read N."/>
            <person name="Prakash R."/>
            <person name="Hunter D."/>
            <person name="Zhang H."/>
            <person name="Mckenzie M."/>
            <person name="Knabel M."/>
            <person name="Harris A."/>
            <person name="Allan A."/>
            <person name="Chen A."/>
            <person name="Janssen B."/>
            <person name="Plunkett B."/>
            <person name="Dwamena C."/>
            <person name="Voogd C."/>
            <person name="Leif D."/>
            <person name="Lafferty D."/>
            <person name="Souleyre E."/>
            <person name="Varkonyi-Gasic E."/>
            <person name="Gambi F."/>
            <person name="Hanley J."/>
            <person name="Yao J.-L."/>
            <person name="Cheung J."/>
            <person name="David K."/>
            <person name="Warren B."/>
            <person name="Marsh K."/>
            <person name="Snowden K."/>
            <person name="Lin-Wang K."/>
            <person name="Brian L."/>
            <person name="Martinez-Sanchez M."/>
            <person name="Wang M."/>
            <person name="Ileperuma N."/>
            <person name="Macnee N."/>
            <person name="Campin R."/>
            <person name="Mcatee P."/>
            <person name="Drummond R."/>
            <person name="Espley R."/>
            <person name="Ireland H."/>
            <person name="Wu R."/>
            <person name="Atkinson R."/>
            <person name="Karunairetnam S."/>
            <person name="Bulley S."/>
            <person name="Chunkath S."/>
            <person name="Hanley Z."/>
            <person name="Storey R."/>
            <person name="Thrimawithana A."/>
            <person name="Thomson S."/>
            <person name="David C."/>
            <person name="Testolin R."/>
        </authorList>
    </citation>
    <scope>NUCLEOTIDE SEQUENCE [LARGE SCALE GENOMIC DNA]</scope>
    <source>
        <strain evidence="10">cv. Red5</strain>
        <tissue evidence="9">Young leaf</tissue>
    </source>
</reference>
<accession>A0A2R6PRK5</accession>
<feature type="domain" description="Oberon-like PHD finger" evidence="6">
    <location>
        <begin position="157"/>
        <end position="291"/>
    </location>
</feature>
<dbReference type="InterPro" id="IPR055508">
    <property type="entry name" value="DUF7081"/>
</dbReference>
<dbReference type="AlphaFoldDB" id="A0A2R6PRK5"/>
<evidence type="ECO:0000313" key="9">
    <source>
        <dbReference type="EMBL" id="PSR95667.1"/>
    </source>
</evidence>
<evidence type="ECO:0000256" key="3">
    <source>
        <dbReference type="ARBA" id="ARBA00022771"/>
    </source>
</evidence>
<dbReference type="InterPro" id="IPR056034">
    <property type="entry name" value="DUF7615"/>
</dbReference>
<evidence type="ECO:0000256" key="1">
    <source>
        <dbReference type="ARBA" id="ARBA00004123"/>
    </source>
</evidence>
<dbReference type="Pfam" id="PF23299">
    <property type="entry name" value="DUF7081"/>
    <property type="match status" value="1"/>
</dbReference>
<evidence type="ECO:0000259" key="7">
    <source>
        <dbReference type="Pfam" id="PF23299"/>
    </source>
</evidence>
<feature type="domain" description="DUF7615" evidence="8">
    <location>
        <begin position="372"/>
        <end position="476"/>
    </location>
</feature>
<dbReference type="PANTHER" id="PTHR33345:SF6">
    <property type="entry name" value="OS03G0747200 PROTEIN"/>
    <property type="match status" value="1"/>
</dbReference>
<keyword evidence="5" id="KW-0539">Nucleus</keyword>
<evidence type="ECO:0000256" key="2">
    <source>
        <dbReference type="ARBA" id="ARBA00022723"/>
    </source>
</evidence>
<dbReference type="GO" id="GO:0008270">
    <property type="term" value="F:zinc ion binding"/>
    <property type="evidence" value="ECO:0007669"/>
    <property type="project" value="UniProtKB-KW"/>
</dbReference>
<keyword evidence="3" id="KW-0863">Zinc-finger</keyword>
<dbReference type="InParanoid" id="A0A2R6PRK5"/>
<dbReference type="Proteomes" id="UP000241394">
    <property type="component" value="Chromosome LG23"/>
</dbReference>
<keyword evidence="2" id="KW-0479">Metal-binding</keyword>
<dbReference type="Pfam" id="PF07227">
    <property type="entry name" value="PHD_Oberon"/>
    <property type="match status" value="1"/>
</dbReference>
<comment type="subcellular location">
    <subcellularLocation>
        <location evidence="1">Nucleus</location>
    </subcellularLocation>
</comment>
<proteinExistence type="predicted"/>
<dbReference type="EMBL" id="NKQK01000023">
    <property type="protein sequence ID" value="PSR95667.1"/>
    <property type="molecule type" value="Genomic_DNA"/>
</dbReference>
<evidence type="ECO:0000259" key="8">
    <source>
        <dbReference type="Pfam" id="PF24590"/>
    </source>
</evidence>
<evidence type="ECO:0000313" key="10">
    <source>
        <dbReference type="Proteomes" id="UP000241394"/>
    </source>
</evidence>